<dbReference type="Pfam" id="PF02311">
    <property type="entry name" value="AraC_binding"/>
    <property type="match status" value="1"/>
</dbReference>
<dbReference type="AlphaFoldDB" id="A0AAE3E3A3"/>
<comment type="caution">
    <text evidence="5">The sequence shown here is derived from an EMBL/GenBank/DDBJ whole genome shotgun (WGS) entry which is preliminary data.</text>
</comment>
<dbReference type="InterPro" id="IPR014710">
    <property type="entry name" value="RmlC-like_jellyroll"/>
</dbReference>
<name>A0AAE3E3A3_9FIRM</name>
<accession>A0AAE3E3A3</accession>
<gene>
    <name evidence="5" type="ORF">LKD48_04795</name>
</gene>
<evidence type="ECO:0000256" key="3">
    <source>
        <dbReference type="ARBA" id="ARBA00023163"/>
    </source>
</evidence>
<keyword evidence="1" id="KW-0805">Transcription regulation</keyword>
<dbReference type="SUPFAM" id="SSF51215">
    <property type="entry name" value="Regulatory protein AraC"/>
    <property type="match status" value="1"/>
</dbReference>
<dbReference type="GO" id="GO:0043565">
    <property type="term" value="F:sequence-specific DNA binding"/>
    <property type="evidence" value="ECO:0007669"/>
    <property type="project" value="InterPro"/>
</dbReference>
<dbReference type="RefSeq" id="WP_227102084.1">
    <property type="nucleotide sequence ID" value="NZ_JAJEQN010000008.1"/>
</dbReference>
<evidence type="ECO:0000313" key="5">
    <source>
        <dbReference type="EMBL" id="MCC2220965.1"/>
    </source>
</evidence>
<keyword evidence="3" id="KW-0804">Transcription</keyword>
<organism evidence="5 6">
    <name type="scientific">Anthropogastromicrobium aceti</name>
    <dbReference type="NCBI Taxonomy" id="2981768"/>
    <lineage>
        <taxon>Bacteria</taxon>
        <taxon>Bacillati</taxon>
        <taxon>Bacillota</taxon>
        <taxon>Clostridia</taxon>
        <taxon>Lachnospirales</taxon>
        <taxon>Lachnospiraceae</taxon>
        <taxon>Anthropogastromicrobium</taxon>
    </lineage>
</organism>
<feature type="domain" description="HTH araC/xylS-type" evidence="4">
    <location>
        <begin position="195"/>
        <end position="293"/>
    </location>
</feature>
<protein>
    <submittedName>
        <fullName evidence="5">AraC family transcriptional regulator</fullName>
    </submittedName>
</protein>
<dbReference type="SUPFAM" id="SSF46689">
    <property type="entry name" value="Homeodomain-like"/>
    <property type="match status" value="2"/>
</dbReference>
<sequence>MQLKINNEKKELKFHGSYEFPVFVSHEVLSDYERGAFAWHWHPEVELTYIEEGQIEYQVNDTVYCLKAGEGLFCNANALHTGHMLNQGDCRYLSVTFHPRMIYGFEGSAVDKKYVEPVTRNDLLGGLHLVPDTEWQKQVLLSIQTIVTDYEGHLPGFELAICQTLLQIWNTLYTNVWSEISPDPSAQYKDIERLRKTITYLQEHYHEHVTLGAIAENVNICASECCRFFKRHMNQTIFEYLLEYRIEKSLPLLIKGEDSITSIAQMVGFSNPAYFGKVFHQVMRCSPSDYRKSFISKTQKV</sequence>
<dbReference type="PANTHER" id="PTHR43280">
    <property type="entry name" value="ARAC-FAMILY TRANSCRIPTIONAL REGULATOR"/>
    <property type="match status" value="1"/>
</dbReference>
<proteinExistence type="predicted"/>
<evidence type="ECO:0000256" key="2">
    <source>
        <dbReference type="ARBA" id="ARBA00023125"/>
    </source>
</evidence>
<dbReference type="PANTHER" id="PTHR43280:SF28">
    <property type="entry name" value="HTH-TYPE TRANSCRIPTIONAL ACTIVATOR RHAS"/>
    <property type="match status" value="1"/>
</dbReference>
<dbReference type="SMART" id="SM00342">
    <property type="entry name" value="HTH_ARAC"/>
    <property type="match status" value="1"/>
</dbReference>
<keyword evidence="2" id="KW-0238">DNA-binding</keyword>
<dbReference type="PROSITE" id="PS01124">
    <property type="entry name" value="HTH_ARAC_FAMILY_2"/>
    <property type="match status" value="1"/>
</dbReference>
<evidence type="ECO:0000313" key="6">
    <source>
        <dbReference type="Proteomes" id="UP001198200"/>
    </source>
</evidence>
<dbReference type="Proteomes" id="UP001198200">
    <property type="component" value="Unassembled WGS sequence"/>
</dbReference>
<dbReference type="Pfam" id="PF12833">
    <property type="entry name" value="HTH_18"/>
    <property type="match status" value="1"/>
</dbReference>
<dbReference type="InterPro" id="IPR018060">
    <property type="entry name" value="HTH_AraC"/>
</dbReference>
<dbReference type="EMBL" id="JAJEQN010000008">
    <property type="protein sequence ID" value="MCC2220965.1"/>
    <property type="molecule type" value="Genomic_DNA"/>
</dbReference>
<dbReference type="GO" id="GO:0003700">
    <property type="term" value="F:DNA-binding transcription factor activity"/>
    <property type="evidence" value="ECO:0007669"/>
    <property type="project" value="InterPro"/>
</dbReference>
<keyword evidence="6" id="KW-1185">Reference proteome</keyword>
<dbReference type="InterPro" id="IPR009057">
    <property type="entry name" value="Homeodomain-like_sf"/>
</dbReference>
<dbReference type="InterPro" id="IPR003313">
    <property type="entry name" value="AraC-bd"/>
</dbReference>
<evidence type="ECO:0000256" key="1">
    <source>
        <dbReference type="ARBA" id="ARBA00023015"/>
    </source>
</evidence>
<dbReference type="InterPro" id="IPR020449">
    <property type="entry name" value="Tscrpt_reg_AraC-type_HTH"/>
</dbReference>
<dbReference type="Gene3D" id="2.60.120.10">
    <property type="entry name" value="Jelly Rolls"/>
    <property type="match status" value="1"/>
</dbReference>
<evidence type="ECO:0000259" key="4">
    <source>
        <dbReference type="PROSITE" id="PS01124"/>
    </source>
</evidence>
<dbReference type="InterPro" id="IPR037923">
    <property type="entry name" value="HTH-like"/>
</dbReference>
<reference evidence="5 6" key="1">
    <citation type="submission" date="2021-10" db="EMBL/GenBank/DDBJ databases">
        <title>Anaerobic single-cell dispensing facilitates the cultivation of human gut bacteria.</title>
        <authorList>
            <person name="Afrizal A."/>
        </authorList>
    </citation>
    <scope>NUCLEOTIDE SEQUENCE [LARGE SCALE GENOMIC DNA]</scope>
    <source>
        <strain evidence="5 6">CLA-AA-H224</strain>
    </source>
</reference>
<dbReference type="PRINTS" id="PR00032">
    <property type="entry name" value="HTHARAC"/>
</dbReference>
<dbReference type="Gene3D" id="1.10.10.60">
    <property type="entry name" value="Homeodomain-like"/>
    <property type="match status" value="2"/>
</dbReference>